<keyword evidence="2" id="KW-1185">Reference proteome</keyword>
<dbReference type="EMBL" id="JAVRRF010000019">
    <property type="protein sequence ID" value="KAK5055769.1"/>
    <property type="molecule type" value="Genomic_DNA"/>
</dbReference>
<reference evidence="1 2" key="1">
    <citation type="submission" date="2023-08" db="EMBL/GenBank/DDBJ databases">
        <title>Black Yeasts Isolated from many extreme environments.</title>
        <authorList>
            <person name="Coleine C."/>
            <person name="Stajich J.E."/>
            <person name="Selbmann L."/>
        </authorList>
    </citation>
    <scope>NUCLEOTIDE SEQUENCE [LARGE SCALE GENOMIC DNA]</scope>
    <source>
        <strain evidence="1 2">CCFEE 6328</strain>
    </source>
</reference>
<evidence type="ECO:0000313" key="2">
    <source>
        <dbReference type="Proteomes" id="UP001345691"/>
    </source>
</evidence>
<accession>A0ABR0J3X4</accession>
<name>A0ABR0J3X4_9EURO</name>
<proteinExistence type="predicted"/>
<evidence type="ECO:0000313" key="1">
    <source>
        <dbReference type="EMBL" id="KAK5055769.1"/>
    </source>
</evidence>
<sequence>MTSRLKDPFFLNHGSRPQYFSKGSVDDLDAAQDEVLWLKLVIQALAVIPDRVRHFQQHLTDVIQHIGEKGAGEAEDGRQLLTATHADLSVMFEACRQWLIDFECTNPIPRLRDMVEVGENIVRAHIAQCNKHIDQDRLVRLIRSEREKAALKALFEIQIRTLLCEAPDECKDVDFCKRLLDWQRPF</sequence>
<gene>
    <name evidence="1" type="ORF">LTR69_008144</name>
</gene>
<dbReference type="Proteomes" id="UP001345691">
    <property type="component" value="Unassembled WGS sequence"/>
</dbReference>
<protein>
    <submittedName>
        <fullName evidence="1">Uncharacterized protein</fullName>
    </submittedName>
</protein>
<organism evidence="1 2">
    <name type="scientific">Exophiala sideris</name>
    <dbReference type="NCBI Taxonomy" id="1016849"/>
    <lineage>
        <taxon>Eukaryota</taxon>
        <taxon>Fungi</taxon>
        <taxon>Dikarya</taxon>
        <taxon>Ascomycota</taxon>
        <taxon>Pezizomycotina</taxon>
        <taxon>Eurotiomycetes</taxon>
        <taxon>Chaetothyriomycetidae</taxon>
        <taxon>Chaetothyriales</taxon>
        <taxon>Herpotrichiellaceae</taxon>
        <taxon>Exophiala</taxon>
    </lineage>
</organism>
<comment type="caution">
    <text evidence="1">The sequence shown here is derived from an EMBL/GenBank/DDBJ whole genome shotgun (WGS) entry which is preliminary data.</text>
</comment>